<sequence>MRSSEWLRSYIPLYNNLQRTIYGMLIKNNAVRSCNVYNIT</sequence>
<accession>A0A0A9C4H6</accession>
<name>A0A0A9C4H6_ARUDO</name>
<dbReference type="EMBL" id="GBRH01228537">
    <property type="protein sequence ID" value="JAD69358.1"/>
    <property type="molecule type" value="Transcribed_RNA"/>
</dbReference>
<organism evidence="1">
    <name type="scientific">Arundo donax</name>
    <name type="common">Giant reed</name>
    <name type="synonym">Donax arundinaceus</name>
    <dbReference type="NCBI Taxonomy" id="35708"/>
    <lineage>
        <taxon>Eukaryota</taxon>
        <taxon>Viridiplantae</taxon>
        <taxon>Streptophyta</taxon>
        <taxon>Embryophyta</taxon>
        <taxon>Tracheophyta</taxon>
        <taxon>Spermatophyta</taxon>
        <taxon>Magnoliopsida</taxon>
        <taxon>Liliopsida</taxon>
        <taxon>Poales</taxon>
        <taxon>Poaceae</taxon>
        <taxon>PACMAD clade</taxon>
        <taxon>Arundinoideae</taxon>
        <taxon>Arundineae</taxon>
        <taxon>Arundo</taxon>
    </lineage>
</organism>
<proteinExistence type="predicted"/>
<evidence type="ECO:0000313" key="1">
    <source>
        <dbReference type="EMBL" id="JAD69358.1"/>
    </source>
</evidence>
<dbReference type="AlphaFoldDB" id="A0A0A9C4H6"/>
<protein>
    <submittedName>
        <fullName evidence="1">Uncharacterized protein</fullName>
    </submittedName>
</protein>
<reference evidence="1" key="1">
    <citation type="submission" date="2014-09" db="EMBL/GenBank/DDBJ databases">
        <authorList>
            <person name="Magalhaes I.L.F."/>
            <person name="Oliveira U."/>
            <person name="Santos F.R."/>
            <person name="Vidigal T.H.D.A."/>
            <person name="Brescovit A.D."/>
            <person name="Santos A.J."/>
        </authorList>
    </citation>
    <scope>NUCLEOTIDE SEQUENCE</scope>
    <source>
        <tissue evidence="1">Shoot tissue taken approximately 20 cm above the soil surface</tissue>
    </source>
</reference>
<reference evidence="1" key="2">
    <citation type="journal article" date="2015" name="Data Brief">
        <title>Shoot transcriptome of the giant reed, Arundo donax.</title>
        <authorList>
            <person name="Barrero R.A."/>
            <person name="Guerrero F.D."/>
            <person name="Moolhuijzen P."/>
            <person name="Goolsby J.A."/>
            <person name="Tidwell J."/>
            <person name="Bellgard S.E."/>
            <person name="Bellgard M.I."/>
        </authorList>
    </citation>
    <scope>NUCLEOTIDE SEQUENCE</scope>
    <source>
        <tissue evidence="1">Shoot tissue taken approximately 20 cm above the soil surface</tissue>
    </source>
</reference>